<evidence type="ECO:0000313" key="2">
    <source>
        <dbReference type="Proteomes" id="UP000651977"/>
    </source>
</evidence>
<gene>
    <name evidence="1" type="ORF">GCM10007414_03340</name>
</gene>
<accession>A0ABQ1HWR9</accession>
<proteinExistence type="predicted"/>
<name>A0ABQ1HWR9_9ALTE</name>
<comment type="caution">
    <text evidence="1">The sequence shown here is derived from an EMBL/GenBank/DDBJ whole genome shotgun (WGS) entry which is preliminary data.</text>
</comment>
<protein>
    <submittedName>
        <fullName evidence="1">Uncharacterized protein</fullName>
    </submittedName>
</protein>
<keyword evidence="2" id="KW-1185">Reference proteome</keyword>
<evidence type="ECO:0000313" key="1">
    <source>
        <dbReference type="EMBL" id="GGA94003.1"/>
    </source>
</evidence>
<organism evidence="1 2">
    <name type="scientific">Agarivorans gilvus</name>
    <dbReference type="NCBI Taxonomy" id="680279"/>
    <lineage>
        <taxon>Bacteria</taxon>
        <taxon>Pseudomonadati</taxon>
        <taxon>Pseudomonadota</taxon>
        <taxon>Gammaproteobacteria</taxon>
        <taxon>Alteromonadales</taxon>
        <taxon>Alteromonadaceae</taxon>
        <taxon>Agarivorans</taxon>
    </lineage>
</organism>
<sequence>MSINSAKIDDIYLLPIDQVKPCSKKKITSLCTKPLVFVMTKALPPETYR</sequence>
<dbReference type="EMBL" id="BMDY01000002">
    <property type="protein sequence ID" value="GGA94003.1"/>
    <property type="molecule type" value="Genomic_DNA"/>
</dbReference>
<dbReference type="Proteomes" id="UP000651977">
    <property type="component" value="Unassembled WGS sequence"/>
</dbReference>
<reference evidence="2" key="1">
    <citation type="journal article" date="2019" name="Int. J. Syst. Evol. Microbiol.">
        <title>The Global Catalogue of Microorganisms (GCM) 10K type strain sequencing project: providing services to taxonomists for standard genome sequencing and annotation.</title>
        <authorList>
            <consortium name="The Broad Institute Genomics Platform"/>
            <consortium name="The Broad Institute Genome Sequencing Center for Infectious Disease"/>
            <person name="Wu L."/>
            <person name="Ma J."/>
        </authorList>
    </citation>
    <scope>NUCLEOTIDE SEQUENCE [LARGE SCALE GENOMIC DNA]</scope>
    <source>
        <strain evidence="2">CGMCC 1.10131</strain>
    </source>
</reference>